<comment type="caution">
    <text evidence="6">The sequence shown here is derived from an EMBL/GenBank/DDBJ whole genome shotgun (WGS) entry which is preliminary data.</text>
</comment>
<dbReference type="Gene3D" id="2.30.42.10">
    <property type="match status" value="1"/>
</dbReference>
<evidence type="ECO:0000256" key="3">
    <source>
        <dbReference type="ARBA" id="ARBA00023163"/>
    </source>
</evidence>
<dbReference type="Proteomes" id="UP001501822">
    <property type="component" value="Unassembled WGS sequence"/>
</dbReference>
<dbReference type="InterPro" id="IPR039422">
    <property type="entry name" value="MarR/SlyA-like"/>
</dbReference>
<dbReference type="Pfam" id="PF17820">
    <property type="entry name" value="PDZ_6"/>
    <property type="match status" value="1"/>
</dbReference>
<reference evidence="6 7" key="1">
    <citation type="journal article" date="2019" name="Int. J. Syst. Evol. Microbiol.">
        <title>The Global Catalogue of Microorganisms (GCM) 10K type strain sequencing project: providing services to taxonomists for standard genome sequencing and annotation.</title>
        <authorList>
            <consortium name="The Broad Institute Genomics Platform"/>
            <consortium name="The Broad Institute Genome Sequencing Center for Infectious Disease"/>
            <person name="Wu L."/>
            <person name="Ma J."/>
        </authorList>
    </citation>
    <scope>NUCLEOTIDE SEQUENCE [LARGE SCALE GENOMIC DNA]</scope>
    <source>
        <strain evidence="6 7">JCM 3146</strain>
    </source>
</reference>
<evidence type="ECO:0000256" key="1">
    <source>
        <dbReference type="ARBA" id="ARBA00023015"/>
    </source>
</evidence>
<keyword evidence="7" id="KW-1185">Reference proteome</keyword>
<evidence type="ECO:0000313" key="7">
    <source>
        <dbReference type="Proteomes" id="UP001501822"/>
    </source>
</evidence>
<dbReference type="InterPro" id="IPR000835">
    <property type="entry name" value="HTH_MarR-typ"/>
</dbReference>
<accession>A0ABN0XHQ7</accession>
<dbReference type="InterPro" id="IPR036388">
    <property type="entry name" value="WH-like_DNA-bd_sf"/>
</dbReference>
<dbReference type="InterPro" id="IPR036034">
    <property type="entry name" value="PDZ_sf"/>
</dbReference>
<name>A0ABN0XHQ7_9ACTN</name>
<feature type="domain" description="PDZ" evidence="4">
    <location>
        <begin position="161"/>
        <end position="235"/>
    </location>
</feature>
<keyword evidence="3" id="KW-0804">Transcription</keyword>
<dbReference type="InterPro" id="IPR036390">
    <property type="entry name" value="WH_DNA-bd_sf"/>
</dbReference>
<dbReference type="PROSITE" id="PS50106">
    <property type="entry name" value="PDZ"/>
    <property type="match status" value="1"/>
</dbReference>
<dbReference type="PROSITE" id="PS50995">
    <property type="entry name" value="HTH_MARR_2"/>
    <property type="match status" value="1"/>
</dbReference>
<dbReference type="SUPFAM" id="SSF46785">
    <property type="entry name" value="Winged helix' DNA-binding domain"/>
    <property type="match status" value="1"/>
</dbReference>
<keyword evidence="2" id="KW-0238">DNA-binding</keyword>
<keyword evidence="1" id="KW-0805">Transcription regulation</keyword>
<dbReference type="Pfam" id="PF12802">
    <property type="entry name" value="MarR_2"/>
    <property type="match status" value="1"/>
</dbReference>
<dbReference type="InterPro" id="IPR041489">
    <property type="entry name" value="PDZ_6"/>
</dbReference>
<dbReference type="SMART" id="SM00347">
    <property type="entry name" value="HTH_MARR"/>
    <property type="match status" value="1"/>
</dbReference>
<protein>
    <recommendedName>
        <fullName evidence="8">MarR family transcriptional regulator</fullName>
    </recommendedName>
</protein>
<dbReference type="SUPFAM" id="SSF50156">
    <property type="entry name" value="PDZ domain-like"/>
    <property type="match status" value="1"/>
</dbReference>
<gene>
    <name evidence="6" type="ORF">GCM10010151_62910</name>
</gene>
<evidence type="ECO:0008006" key="8">
    <source>
        <dbReference type="Google" id="ProtNLM"/>
    </source>
</evidence>
<dbReference type="EMBL" id="BAAABM010000064">
    <property type="protein sequence ID" value="GAA0364356.1"/>
    <property type="molecule type" value="Genomic_DNA"/>
</dbReference>
<feature type="domain" description="HTH marR-type" evidence="5">
    <location>
        <begin position="27"/>
        <end position="162"/>
    </location>
</feature>
<dbReference type="PROSITE" id="PS01117">
    <property type="entry name" value="HTH_MARR_1"/>
    <property type="match status" value="1"/>
</dbReference>
<sequence>MMRGPHDSVDRLLAGWAAVRPDLDLSPVAVVARLGRLRQIFDTELAATYSEFDLNGADFYALVTLRRLDRPGGVSQRRLMRELNLSSGTVSVRVERLAERGLVTRSPDTTDRRNSLVRLTDAGRSLFERVTPAHVATENRLLAALDEEERDALATLLRRLLISFEGWTTDETFPHLGLTLAPAHVTVKIRRSVGLPETIGLLVRVVEPESRADRAGLRTGDVLVRADGRPLRSVTTLYTAVSRGRDSGKLTLSAVRGADAEFDAVLDLHPGSTDERPPGRAIGGEATYLV</sequence>
<dbReference type="Gene3D" id="1.10.10.10">
    <property type="entry name" value="Winged helix-like DNA-binding domain superfamily/Winged helix DNA-binding domain"/>
    <property type="match status" value="1"/>
</dbReference>
<dbReference type="PANTHER" id="PTHR33164">
    <property type="entry name" value="TRANSCRIPTIONAL REGULATOR, MARR FAMILY"/>
    <property type="match status" value="1"/>
</dbReference>
<evidence type="ECO:0000256" key="2">
    <source>
        <dbReference type="ARBA" id="ARBA00023125"/>
    </source>
</evidence>
<evidence type="ECO:0000259" key="5">
    <source>
        <dbReference type="PROSITE" id="PS50995"/>
    </source>
</evidence>
<dbReference type="InterPro" id="IPR023187">
    <property type="entry name" value="Tscrpt_reg_MarR-type_CS"/>
</dbReference>
<organism evidence="6 7">
    <name type="scientific">Actinoallomurus spadix</name>
    <dbReference type="NCBI Taxonomy" id="79912"/>
    <lineage>
        <taxon>Bacteria</taxon>
        <taxon>Bacillati</taxon>
        <taxon>Actinomycetota</taxon>
        <taxon>Actinomycetes</taxon>
        <taxon>Streptosporangiales</taxon>
        <taxon>Thermomonosporaceae</taxon>
        <taxon>Actinoallomurus</taxon>
    </lineage>
</organism>
<evidence type="ECO:0000259" key="4">
    <source>
        <dbReference type="PROSITE" id="PS50106"/>
    </source>
</evidence>
<dbReference type="SMART" id="SM00228">
    <property type="entry name" value="PDZ"/>
    <property type="match status" value="1"/>
</dbReference>
<evidence type="ECO:0000313" key="6">
    <source>
        <dbReference type="EMBL" id="GAA0364356.1"/>
    </source>
</evidence>
<dbReference type="InterPro" id="IPR001478">
    <property type="entry name" value="PDZ"/>
</dbReference>
<proteinExistence type="predicted"/>
<dbReference type="PRINTS" id="PR00598">
    <property type="entry name" value="HTHMARR"/>
</dbReference>
<dbReference type="PANTHER" id="PTHR33164:SF104">
    <property type="entry name" value="TRANSCRIPTIONAL REGULATORY PROTEIN"/>
    <property type="match status" value="1"/>
</dbReference>